<evidence type="ECO:0000313" key="4">
    <source>
        <dbReference type="Proteomes" id="UP000092207"/>
    </source>
</evidence>
<keyword evidence="2" id="KW-0812">Transmembrane</keyword>
<comment type="caution">
    <text evidence="3">The sequence shown here is derived from an EMBL/GenBank/DDBJ whole genome shotgun (WGS) entry which is preliminary data.</text>
</comment>
<evidence type="ECO:0000256" key="1">
    <source>
        <dbReference type="SAM" id="MobiDB-lite"/>
    </source>
</evidence>
<gene>
    <name evidence="3" type="ORF">A5679_02055</name>
</gene>
<evidence type="ECO:0000313" key="3">
    <source>
        <dbReference type="EMBL" id="OBH91560.1"/>
    </source>
</evidence>
<feature type="transmembrane region" description="Helical" evidence="2">
    <location>
        <begin position="20"/>
        <end position="39"/>
    </location>
</feature>
<accession>A0A1A2USZ1</accession>
<dbReference type="Proteomes" id="UP000092207">
    <property type="component" value="Unassembled WGS sequence"/>
</dbReference>
<name>A0A1A2USZ1_MYCSC</name>
<sequence>MVSGDYAVLTLIDDQPIDFGVTAAGCAGAVATARLIALADSRRRRAVARGRTAGWLHRGADRHGPSCRATHNNVHDQIR</sequence>
<feature type="region of interest" description="Disordered" evidence="1">
    <location>
        <begin position="57"/>
        <end position="79"/>
    </location>
</feature>
<dbReference type="AlphaFoldDB" id="A0A1A2USZ1"/>
<keyword evidence="2" id="KW-0472">Membrane</keyword>
<proteinExistence type="predicted"/>
<evidence type="ECO:0000256" key="2">
    <source>
        <dbReference type="SAM" id="Phobius"/>
    </source>
</evidence>
<reference evidence="3 4" key="1">
    <citation type="submission" date="2016-06" db="EMBL/GenBank/DDBJ databases">
        <authorList>
            <person name="Kjaerup R.B."/>
            <person name="Dalgaard T.S."/>
            <person name="Juul-Madsen H.R."/>
        </authorList>
    </citation>
    <scope>NUCLEOTIDE SEQUENCE [LARGE SCALE GENOMIC DNA]</scope>
    <source>
        <strain evidence="3 4">E2838</strain>
    </source>
</reference>
<dbReference type="EMBL" id="LZJY01000346">
    <property type="protein sequence ID" value="OBH91560.1"/>
    <property type="molecule type" value="Genomic_DNA"/>
</dbReference>
<protein>
    <submittedName>
        <fullName evidence="3">Uncharacterized protein</fullName>
    </submittedName>
</protein>
<keyword evidence="2" id="KW-1133">Transmembrane helix</keyword>
<organism evidence="3 4">
    <name type="scientific">Mycobacterium scrofulaceum</name>
    <dbReference type="NCBI Taxonomy" id="1783"/>
    <lineage>
        <taxon>Bacteria</taxon>
        <taxon>Bacillati</taxon>
        <taxon>Actinomycetota</taxon>
        <taxon>Actinomycetes</taxon>
        <taxon>Mycobacteriales</taxon>
        <taxon>Mycobacteriaceae</taxon>
        <taxon>Mycobacterium</taxon>
    </lineage>
</organism>